<dbReference type="Proteomes" id="UP001076464">
    <property type="component" value="Unassembled WGS sequence"/>
</dbReference>
<dbReference type="EMBL" id="JAPPUY010000001">
    <property type="protein sequence ID" value="MCY4744613.1"/>
    <property type="molecule type" value="Genomic_DNA"/>
</dbReference>
<accession>A0ACC6C854</accession>
<organism evidence="1 2">
    <name type="scientific">Roseateles hydrophilus</name>
    <dbReference type="NCBI Taxonomy" id="2975054"/>
    <lineage>
        <taxon>Bacteria</taxon>
        <taxon>Pseudomonadati</taxon>
        <taxon>Pseudomonadota</taxon>
        <taxon>Betaproteobacteria</taxon>
        <taxon>Burkholderiales</taxon>
        <taxon>Sphaerotilaceae</taxon>
        <taxon>Roseateles</taxon>
    </lineage>
</organism>
<comment type="caution">
    <text evidence="1">The sequence shown here is derived from an EMBL/GenBank/DDBJ whole genome shotgun (WGS) entry which is preliminary data.</text>
</comment>
<sequence length="250" mass="27197">MLSTPEAGAQPQHDLFEQEAAALERALRVRDNATLAAADYRAALGDLALHFERLMRESRRLIRRSDREERELNVLNSELHRLASQLEYKARHDSLTGALNRGAIFERAGRLLECCPLALVVLDIDCFKSINDAHGHPAGDAVICEVVNRLRQSVPVGAEIGRVGGEEFSILLPCASLEAALQRAEAMRQAIASRPFDCLPGRVVTASFGVSTTPQHGSFGDAYARADEAMFEAKRGGRNQVRAAAAALQG</sequence>
<evidence type="ECO:0000313" key="1">
    <source>
        <dbReference type="EMBL" id="MCY4744613.1"/>
    </source>
</evidence>
<evidence type="ECO:0000313" key="2">
    <source>
        <dbReference type="Proteomes" id="UP001076464"/>
    </source>
</evidence>
<reference evidence="1" key="1">
    <citation type="submission" date="2022-08" db="EMBL/GenBank/DDBJ databases">
        <title>Genome sequencing of Pelomonas sp. UHG3.</title>
        <authorList>
            <person name="So Y."/>
        </authorList>
    </citation>
    <scope>NUCLEOTIDE SEQUENCE</scope>
    <source>
        <strain evidence="1">UHG3</strain>
    </source>
</reference>
<proteinExistence type="predicted"/>
<name>A0ACC6C854_9BURK</name>
<protein>
    <submittedName>
        <fullName evidence="1">GGDEF domain-containing protein</fullName>
    </submittedName>
</protein>
<gene>
    <name evidence="1" type="ORF">NYO99_06470</name>
</gene>
<keyword evidence="2" id="KW-1185">Reference proteome</keyword>